<evidence type="ECO:0000256" key="12">
    <source>
        <dbReference type="ARBA" id="ARBA00023136"/>
    </source>
</evidence>
<keyword evidence="12 13" id="KW-0472">Membrane</keyword>
<protein>
    <submittedName>
        <fullName evidence="15">Zn-dependent protease (Includes SpoIVFB)</fullName>
    </submittedName>
</protein>
<feature type="domain" description="Peptidase M50" evidence="14">
    <location>
        <begin position="118"/>
        <end position="157"/>
    </location>
</feature>
<dbReference type="InterPro" id="IPR008915">
    <property type="entry name" value="Peptidase_M50"/>
</dbReference>
<evidence type="ECO:0000256" key="13">
    <source>
        <dbReference type="SAM" id="Phobius"/>
    </source>
</evidence>
<dbReference type="GO" id="GO:0008237">
    <property type="term" value="F:metallopeptidase activity"/>
    <property type="evidence" value="ECO:0007669"/>
    <property type="project" value="UniProtKB-KW"/>
</dbReference>
<keyword evidence="10 13" id="KW-1133">Transmembrane helix</keyword>
<feature type="transmembrane region" description="Helical" evidence="13">
    <location>
        <begin position="86"/>
        <end position="108"/>
    </location>
</feature>
<evidence type="ECO:0000256" key="10">
    <source>
        <dbReference type="ARBA" id="ARBA00022989"/>
    </source>
</evidence>
<evidence type="ECO:0000256" key="6">
    <source>
        <dbReference type="ARBA" id="ARBA00022692"/>
    </source>
</evidence>
<keyword evidence="7" id="KW-0479">Metal-binding</keyword>
<dbReference type="PANTHER" id="PTHR35864">
    <property type="entry name" value="ZINC METALLOPROTEASE MJ0611-RELATED"/>
    <property type="match status" value="1"/>
</dbReference>
<comment type="subcellular location">
    <subcellularLocation>
        <location evidence="2">Cell membrane</location>
        <topology evidence="2">Multi-pass membrane protein</topology>
    </subcellularLocation>
</comment>
<evidence type="ECO:0000313" key="15">
    <source>
        <dbReference type="EMBL" id="SDX73326.1"/>
    </source>
</evidence>
<dbReference type="InterPro" id="IPR052348">
    <property type="entry name" value="Metallopeptidase_M50B"/>
</dbReference>
<organism evidence="15 16">
    <name type="scientific">Acetomicrobium thermoterrenum DSM 13490</name>
    <dbReference type="NCBI Taxonomy" id="1120987"/>
    <lineage>
        <taxon>Bacteria</taxon>
        <taxon>Thermotogati</taxon>
        <taxon>Synergistota</taxon>
        <taxon>Synergistia</taxon>
        <taxon>Synergistales</taxon>
        <taxon>Acetomicrobiaceae</taxon>
        <taxon>Acetomicrobium</taxon>
    </lineage>
</organism>
<dbReference type="GO" id="GO:0005886">
    <property type="term" value="C:plasma membrane"/>
    <property type="evidence" value="ECO:0007669"/>
    <property type="project" value="UniProtKB-SubCell"/>
</dbReference>
<feature type="transmembrane region" description="Helical" evidence="13">
    <location>
        <begin position="120"/>
        <end position="141"/>
    </location>
</feature>
<dbReference type="RefSeq" id="WP_091460200.1">
    <property type="nucleotide sequence ID" value="NZ_FNPD01000002.1"/>
</dbReference>
<accession>A0A1H3E3T1</accession>
<evidence type="ECO:0000256" key="3">
    <source>
        <dbReference type="ARBA" id="ARBA00007931"/>
    </source>
</evidence>
<feature type="transmembrane region" description="Helical" evidence="13">
    <location>
        <begin position="170"/>
        <end position="196"/>
    </location>
</feature>
<evidence type="ECO:0000256" key="2">
    <source>
        <dbReference type="ARBA" id="ARBA00004651"/>
    </source>
</evidence>
<evidence type="ECO:0000256" key="7">
    <source>
        <dbReference type="ARBA" id="ARBA00022723"/>
    </source>
</evidence>
<dbReference type="AlphaFoldDB" id="A0A1H3E3T1"/>
<reference evidence="16" key="1">
    <citation type="submission" date="2016-10" db="EMBL/GenBank/DDBJ databases">
        <authorList>
            <person name="Varghese N."/>
            <person name="Submissions S."/>
        </authorList>
    </citation>
    <scope>NUCLEOTIDE SEQUENCE [LARGE SCALE GENOMIC DNA]</scope>
    <source>
        <strain evidence="16">DSM 13490</strain>
    </source>
</reference>
<keyword evidence="11" id="KW-0482">Metalloprotease</keyword>
<dbReference type="Proteomes" id="UP000199266">
    <property type="component" value="Unassembled WGS sequence"/>
</dbReference>
<evidence type="ECO:0000259" key="14">
    <source>
        <dbReference type="Pfam" id="PF02163"/>
    </source>
</evidence>
<feature type="transmembrane region" description="Helical" evidence="13">
    <location>
        <begin position="6"/>
        <end position="26"/>
    </location>
</feature>
<sequence>MGFPNWVDLILSLPAVLWAITFHEYCHGYVAYRLGDDTALRSGRLTLNPMAHLDPIGALMLLIFRFGWAKPVPISTRNFSNPRRDLVLVSLAGAVGNLITAVVCALLVRIFPAIFLSNIALSRFILLMIMINVGLAVFNLLPIPPLDGSRILYVLLPPKAMNVYFYLERYGIFLILILVMLGVVQAVMAPVTMAIFRIML</sequence>
<evidence type="ECO:0000256" key="1">
    <source>
        <dbReference type="ARBA" id="ARBA00001947"/>
    </source>
</evidence>
<dbReference type="Pfam" id="PF02163">
    <property type="entry name" value="Peptidase_M50"/>
    <property type="match status" value="1"/>
</dbReference>
<dbReference type="EMBL" id="FNPD01000002">
    <property type="protein sequence ID" value="SDX73326.1"/>
    <property type="molecule type" value="Genomic_DNA"/>
</dbReference>
<keyword evidence="5 15" id="KW-0645">Protease</keyword>
<dbReference type="PANTHER" id="PTHR35864:SF1">
    <property type="entry name" value="ZINC METALLOPROTEASE YWHC-RELATED"/>
    <property type="match status" value="1"/>
</dbReference>
<comment type="cofactor">
    <cofactor evidence="1">
        <name>Zn(2+)</name>
        <dbReference type="ChEBI" id="CHEBI:29105"/>
    </cofactor>
</comment>
<keyword evidence="8" id="KW-0378">Hydrolase</keyword>
<gene>
    <name evidence="15" type="ORF">SAMN03080603_00410</name>
</gene>
<keyword evidence="4" id="KW-1003">Cell membrane</keyword>
<keyword evidence="6 13" id="KW-0812">Transmembrane</keyword>
<evidence type="ECO:0000256" key="9">
    <source>
        <dbReference type="ARBA" id="ARBA00022833"/>
    </source>
</evidence>
<keyword evidence="16" id="KW-1185">Reference proteome</keyword>
<proteinExistence type="inferred from homology"/>
<dbReference type="GO" id="GO:0046872">
    <property type="term" value="F:metal ion binding"/>
    <property type="evidence" value="ECO:0007669"/>
    <property type="project" value="UniProtKB-KW"/>
</dbReference>
<keyword evidence="9" id="KW-0862">Zinc</keyword>
<evidence type="ECO:0000256" key="8">
    <source>
        <dbReference type="ARBA" id="ARBA00022801"/>
    </source>
</evidence>
<dbReference type="CDD" id="cd06158">
    <property type="entry name" value="S2P-M50_like_1"/>
    <property type="match status" value="1"/>
</dbReference>
<evidence type="ECO:0000256" key="4">
    <source>
        <dbReference type="ARBA" id="ARBA00022475"/>
    </source>
</evidence>
<evidence type="ECO:0000313" key="16">
    <source>
        <dbReference type="Proteomes" id="UP000199266"/>
    </source>
</evidence>
<dbReference type="InterPro" id="IPR044537">
    <property type="entry name" value="Rip2-like"/>
</dbReference>
<evidence type="ECO:0000256" key="11">
    <source>
        <dbReference type="ARBA" id="ARBA00023049"/>
    </source>
</evidence>
<comment type="similarity">
    <text evidence="3">Belongs to the peptidase M50B family.</text>
</comment>
<evidence type="ECO:0000256" key="5">
    <source>
        <dbReference type="ARBA" id="ARBA00022670"/>
    </source>
</evidence>
<feature type="transmembrane region" description="Helical" evidence="13">
    <location>
        <begin position="47"/>
        <end position="66"/>
    </location>
</feature>
<dbReference type="GO" id="GO:0006508">
    <property type="term" value="P:proteolysis"/>
    <property type="evidence" value="ECO:0007669"/>
    <property type="project" value="UniProtKB-KW"/>
</dbReference>
<name>A0A1H3E3T1_9BACT</name>